<dbReference type="GO" id="GO:0034755">
    <property type="term" value="P:iron ion transmembrane transport"/>
    <property type="evidence" value="ECO:0007669"/>
    <property type="project" value="TreeGrafter"/>
</dbReference>
<keyword evidence="8" id="KW-1185">Reference proteome</keyword>
<dbReference type="GO" id="GO:0015086">
    <property type="term" value="F:cadmium ion transmembrane transporter activity"/>
    <property type="evidence" value="ECO:0007669"/>
    <property type="project" value="TreeGrafter"/>
</dbReference>
<feature type="transmembrane region" description="Helical" evidence="6">
    <location>
        <begin position="49"/>
        <end position="69"/>
    </location>
</feature>
<dbReference type="GO" id="GO:0005886">
    <property type="term" value="C:plasma membrane"/>
    <property type="evidence" value="ECO:0007669"/>
    <property type="project" value="TreeGrafter"/>
</dbReference>
<dbReference type="PANTHER" id="PTHR11706:SF33">
    <property type="entry name" value="NATURAL RESISTANCE-ASSOCIATED MACROPHAGE PROTEIN 2"/>
    <property type="match status" value="1"/>
</dbReference>
<dbReference type="EMBL" id="PYGA01000019">
    <property type="protein sequence ID" value="PSK91833.1"/>
    <property type="molecule type" value="Genomic_DNA"/>
</dbReference>
<keyword evidence="2" id="KW-0813">Transport</keyword>
<dbReference type="AlphaFoldDB" id="A0A2P8D3N9"/>
<dbReference type="OrthoDB" id="9787548at2"/>
<evidence type="ECO:0000313" key="8">
    <source>
        <dbReference type="Proteomes" id="UP000240542"/>
    </source>
</evidence>
<feature type="transmembrane region" description="Helical" evidence="6">
    <location>
        <begin position="114"/>
        <end position="141"/>
    </location>
</feature>
<keyword evidence="5 6" id="KW-0472">Membrane</keyword>
<keyword evidence="3 6" id="KW-0812">Transmembrane</keyword>
<feature type="transmembrane region" description="Helical" evidence="6">
    <location>
        <begin position="382"/>
        <end position="403"/>
    </location>
</feature>
<dbReference type="GO" id="GO:0005384">
    <property type="term" value="F:manganese ion transmembrane transporter activity"/>
    <property type="evidence" value="ECO:0007669"/>
    <property type="project" value="TreeGrafter"/>
</dbReference>
<evidence type="ECO:0000256" key="1">
    <source>
        <dbReference type="ARBA" id="ARBA00004141"/>
    </source>
</evidence>
<dbReference type="NCBIfam" id="NF037982">
    <property type="entry name" value="Nramp_1"/>
    <property type="match status" value="1"/>
</dbReference>
<dbReference type="Pfam" id="PF01566">
    <property type="entry name" value="Nramp"/>
    <property type="match status" value="1"/>
</dbReference>
<feature type="transmembrane region" description="Helical" evidence="6">
    <location>
        <begin position="347"/>
        <end position="370"/>
    </location>
</feature>
<proteinExistence type="predicted"/>
<feature type="transmembrane region" description="Helical" evidence="6">
    <location>
        <begin position="282"/>
        <end position="307"/>
    </location>
</feature>
<feature type="transmembrane region" description="Helical" evidence="6">
    <location>
        <begin position="319"/>
        <end position="341"/>
    </location>
</feature>
<accession>A0A2P8D3N9</accession>
<organism evidence="7 8">
    <name type="scientific">Murinocardiopsis flavida</name>
    <dbReference type="NCBI Taxonomy" id="645275"/>
    <lineage>
        <taxon>Bacteria</taxon>
        <taxon>Bacillati</taxon>
        <taxon>Actinomycetota</taxon>
        <taxon>Actinomycetes</taxon>
        <taxon>Streptosporangiales</taxon>
        <taxon>Nocardiopsidaceae</taxon>
        <taxon>Murinocardiopsis</taxon>
    </lineage>
</organism>
<sequence>MVKSGSATRPGGTGRRRWSIGPAFVTAALVFGPGSITLASSIGAGYGYALLWVLVVAAVFMLSYTGMAVRLGIGDSRSPLEVIRARLTPWLAVLVGVGCFLVTAAFQAGNSVGAGAATAILVGGNVQVTAALFTALGIAFVWLPSFYRHLERVMVVLVVAMFVLFAATAVVSRPSLGGIASGLVPSVPSGSALLVVALMGTSFSVVGAFYQAYLVQEKGWRPEQRGSAMRDTALGIALLGGLTAVIVIGAAAVLRPQEVAVTSAGDMAAILEPTIGPWARTLFALGLWAAAFSSLVGNATIGGCMLADALGLGRSLSAPVVKLFISGVMFLGGAVAVAFAANPVQLIITAQAATVLVVPMVGAVLLYLAADRRLLGALANRWWQNVLGAVGLLALLLLAWSYVVQLS</sequence>
<comment type="subcellular location">
    <subcellularLocation>
        <location evidence="1">Membrane</location>
        <topology evidence="1">Multi-pass membrane protein</topology>
    </subcellularLocation>
</comment>
<evidence type="ECO:0000256" key="4">
    <source>
        <dbReference type="ARBA" id="ARBA00022989"/>
    </source>
</evidence>
<keyword evidence="4 6" id="KW-1133">Transmembrane helix</keyword>
<protein>
    <submittedName>
        <fullName evidence="7">Mn2+/Fe2+ NRAMP family transporter</fullName>
    </submittedName>
</protein>
<feature type="transmembrane region" description="Helical" evidence="6">
    <location>
        <begin position="153"/>
        <end position="172"/>
    </location>
</feature>
<dbReference type="PANTHER" id="PTHR11706">
    <property type="entry name" value="SOLUTE CARRIER PROTEIN FAMILY 11 MEMBER"/>
    <property type="match status" value="1"/>
</dbReference>
<feature type="transmembrane region" description="Helical" evidence="6">
    <location>
        <begin position="192"/>
        <end position="213"/>
    </location>
</feature>
<dbReference type="RefSeq" id="WP_106585498.1">
    <property type="nucleotide sequence ID" value="NZ_PYGA01000019.1"/>
</dbReference>
<evidence type="ECO:0000256" key="5">
    <source>
        <dbReference type="ARBA" id="ARBA00023136"/>
    </source>
</evidence>
<reference evidence="7 8" key="1">
    <citation type="submission" date="2018-03" db="EMBL/GenBank/DDBJ databases">
        <title>Genomic Encyclopedia of Archaeal and Bacterial Type Strains, Phase II (KMG-II): from individual species to whole genera.</title>
        <authorList>
            <person name="Goeker M."/>
        </authorList>
    </citation>
    <scope>NUCLEOTIDE SEQUENCE [LARGE SCALE GENOMIC DNA]</scope>
    <source>
        <strain evidence="7 8">DSM 45312</strain>
    </source>
</reference>
<feature type="transmembrane region" description="Helical" evidence="6">
    <location>
        <begin position="233"/>
        <end position="254"/>
    </location>
</feature>
<feature type="transmembrane region" description="Helical" evidence="6">
    <location>
        <begin position="90"/>
        <end position="108"/>
    </location>
</feature>
<name>A0A2P8D3N9_9ACTN</name>
<evidence type="ECO:0000256" key="6">
    <source>
        <dbReference type="SAM" id="Phobius"/>
    </source>
</evidence>
<dbReference type="Proteomes" id="UP000240542">
    <property type="component" value="Unassembled WGS sequence"/>
</dbReference>
<feature type="transmembrane region" description="Helical" evidence="6">
    <location>
        <begin position="20"/>
        <end position="43"/>
    </location>
</feature>
<evidence type="ECO:0000313" key="7">
    <source>
        <dbReference type="EMBL" id="PSK91833.1"/>
    </source>
</evidence>
<dbReference type="InterPro" id="IPR001046">
    <property type="entry name" value="NRAMP_fam"/>
</dbReference>
<gene>
    <name evidence="7" type="ORF">CLV63_119114</name>
</gene>
<comment type="caution">
    <text evidence="7">The sequence shown here is derived from an EMBL/GenBank/DDBJ whole genome shotgun (WGS) entry which is preliminary data.</text>
</comment>
<evidence type="ECO:0000256" key="3">
    <source>
        <dbReference type="ARBA" id="ARBA00022692"/>
    </source>
</evidence>
<evidence type="ECO:0000256" key="2">
    <source>
        <dbReference type="ARBA" id="ARBA00022448"/>
    </source>
</evidence>